<gene>
    <name evidence="1" type="ORF">BDY19DRAFT_889784</name>
</gene>
<reference evidence="1" key="1">
    <citation type="journal article" date="2021" name="Environ. Microbiol.">
        <title>Gene family expansions and transcriptome signatures uncover fungal adaptations to wood decay.</title>
        <authorList>
            <person name="Hage H."/>
            <person name="Miyauchi S."/>
            <person name="Viragh M."/>
            <person name="Drula E."/>
            <person name="Min B."/>
            <person name="Chaduli D."/>
            <person name="Navarro D."/>
            <person name="Favel A."/>
            <person name="Norest M."/>
            <person name="Lesage-Meessen L."/>
            <person name="Balint B."/>
            <person name="Merenyi Z."/>
            <person name="de Eugenio L."/>
            <person name="Morin E."/>
            <person name="Martinez A.T."/>
            <person name="Baldrian P."/>
            <person name="Stursova M."/>
            <person name="Martinez M.J."/>
            <person name="Novotny C."/>
            <person name="Magnuson J.K."/>
            <person name="Spatafora J.W."/>
            <person name="Maurice S."/>
            <person name="Pangilinan J."/>
            <person name="Andreopoulos W."/>
            <person name="LaButti K."/>
            <person name="Hundley H."/>
            <person name="Na H."/>
            <person name="Kuo A."/>
            <person name="Barry K."/>
            <person name="Lipzen A."/>
            <person name="Henrissat B."/>
            <person name="Riley R."/>
            <person name="Ahrendt S."/>
            <person name="Nagy L.G."/>
            <person name="Grigoriev I.V."/>
            <person name="Martin F."/>
            <person name="Rosso M.N."/>
        </authorList>
    </citation>
    <scope>NUCLEOTIDE SEQUENCE</scope>
    <source>
        <strain evidence="1">CBS 384.51</strain>
    </source>
</reference>
<comment type="caution">
    <text evidence="1">The sequence shown here is derived from an EMBL/GenBank/DDBJ whole genome shotgun (WGS) entry which is preliminary data.</text>
</comment>
<feature type="non-terminal residue" evidence="1">
    <location>
        <position position="311"/>
    </location>
</feature>
<protein>
    <submittedName>
        <fullName evidence="1">Uncharacterized protein</fullName>
    </submittedName>
</protein>
<keyword evidence="2" id="KW-1185">Reference proteome</keyword>
<dbReference type="Proteomes" id="UP001055072">
    <property type="component" value="Unassembled WGS sequence"/>
</dbReference>
<evidence type="ECO:0000313" key="2">
    <source>
        <dbReference type="Proteomes" id="UP001055072"/>
    </source>
</evidence>
<proteinExistence type="predicted"/>
<organism evidence="1 2">
    <name type="scientific">Irpex rosettiformis</name>
    <dbReference type="NCBI Taxonomy" id="378272"/>
    <lineage>
        <taxon>Eukaryota</taxon>
        <taxon>Fungi</taxon>
        <taxon>Dikarya</taxon>
        <taxon>Basidiomycota</taxon>
        <taxon>Agaricomycotina</taxon>
        <taxon>Agaricomycetes</taxon>
        <taxon>Polyporales</taxon>
        <taxon>Irpicaceae</taxon>
        <taxon>Irpex</taxon>
    </lineage>
</organism>
<dbReference type="EMBL" id="MU274911">
    <property type="protein sequence ID" value="KAI0089039.1"/>
    <property type="molecule type" value="Genomic_DNA"/>
</dbReference>
<evidence type="ECO:0000313" key="1">
    <source>
        <dbReference type="EMBL" id="KAI0089039.1"/>
    </source>
</evidence>
<name>A0ACB8U4F2_9APHY</name>
<accession>A0ACB8U4F2</accession>
<sequence length="311" mass="35686">MLRTSSLRGYHIPGTIDRLITTLFADDAGVYLSYKDKYSDLTKILSTWCEASTAKFNLDKTEVIPIGEPSYRENVLTSRRINPEDDETIPNDIKIAQDGTAVRYLGAWTGNEINDETPWKKVISEINRALKKWDKPGITIFGRRLVINMEVGGRIQYLAKVQGMPDNIKKEISHTIRQFMWPNQNIPMISIETLQRPKNEGGLALLDIDTRVDAITLTWLKQFLDLSEKRPLWAYVADRLIARNALKSGPQYNENMKLNVFMQNWSANTSRKSNLPKPLKTLLNTAKKYNVRFDAIKLSPHLKSVMPIWLH</sequence>